<name>A0A923KQ81_9BURK</name>
<evidence type="ECO:0000313" key="2">
    <source>
        <dbReference type="Proteomes" id="UP000634011"/>
    </source>
</evidence>
<comment type="caution">
    <text evidence="1">The sequence shown here is derived from an EMBL/GenBank/DDBJ whole genome shotgun (WGS) entry which is preliminary data.</text>
</comment>
<proteinExistence type="predicted"/>
<accession>A0A923KQ81</accession>
<protein>
    <submittedName>
        <fullName evidence="1">Uncharacterized protein</fullName>
    </submittedName>
</protein>
<organism evidence="1 2">
    <name type="scientific">Undibacterium jejuense</name>
    <dbReference type="NCBI Taxonomy" id="1344949"/>
    <lineage>
        <taxon>Bacteria</taxon>
        <taxon>Pseudomonadati</taxon>
        <taxon>Pseudomonadota</taxon>
        <taxon>Betaproteobacteria</taxon>
        <taxon>Burkholderiales</taxon>
        <taxon>Oxalobacteraceae</taxon>
        <taxon>Undibacterium</taxon>
    </lineage>
</organism>
<gene>
    <name evidence="1" type="ORF">H8K32_15990</name>
</gene>
<dbReference type="RefSeq" id="WP_186913556.1">
    <property type="nucleotide sequence ID" value="NZ_JACOFV010000016.1"/>
</dbReference>
<keyword evidence="2" id="KW-1185">Reference proteome</keyword>
<dbReference type="Proteomes" id="UP000634011">
    <property type="component" value="Unassembled WGS sequence"/>
</dbReference>
<sequence length="106" mass="12015">MSKHSQYLVLAKVTEGMVLADDLLDKVGHVLLPAGVTLTASMLKSLAHHHVQQLCIEKETVNEQEVEAERQLKLGRIAYLFRLQPDQEPANALKQYLIHYREGEIL</sequence>
<reference evidence="1" key="1">
    <citation type="submission" date="2020-08" db="EMBL/GenBank/DDBJ databases">
        <title>Novel species isolated from subtropical streams in China.</title>
        <authorList>
            <person name="Lu H."/>
        </authorList>
    </citation>
    <scope>NUCLEOTIDE SEQUENCE</scope>
    <source>
        <strain evidence="1">KACC 12607</strain>
    </source>
</reference>
<dbReference type="EMBL" id="JACOFV010000016">
    <property type="protein sequence ID" value="MBC3863608.1"/>
    <property type="molecule type" value="Genomic_DNA"/>
</dbReference>
<dbReference type="AlphaFoldDB" id="A0A923KQ81"/>
<evidence type="ECO:0000313" key="1">
    <source>
        <dbReference type="EMBL" id="MBC3863608.1"/>
    </source>
</evidence>